<proteinExistence type="predicted"/>
<evidence type="ECO:0000256" key="1">
    <source>
        <dbReference type="SAM" id="MobiDB-lite"/>
    </source>
</evidence>
<sequence length="177" mass="19318">MVGRENQLSSPRYLPLPEPVITPGESPAPGMNHSVVTTTTGIHGIMTGPLQQGVSVPLLILLAAASLLIIALLILSIASTRIPQGSTMFKISVSKEDDLRIQYSYTGVKEILWRTLRKLRSIHGCGTCTPRELARLRISTVLKRFSEVYEDVVYGDQYRDDALEVVRLIEEGGGSSG</sequence>
<feature type="compositionally biased region" description="Polar residues" evidence="1">
    <location>
        <begin position="1"/>
        <end position="10"/>
    </location>
</feature>
<protein>
    <recommendedName>
        <fullName evidence="5">DUF4129 domain-containing protein</fullName>
    </recommendedName>
</protein>
<dbReference type="EMBL" id="CP003321">
    <property type="protein sequence ID" value="AFL66576.1"/>
    <property type="molecule type" value="Genomic_DNA"/>
</dbReference>
<name>I3XRK2_DESAM</name>
<dbReference type="Proteomes" id="UP000006175">
    <property type="component" value="Chromosome"/>
</dbReference>
<accession>I3XRK2</accession>
<gene>
    <name evidence="3" type="ORF">Desfe_0676</name>
</gene>
<dbReference type="eggNOG" id="arCOG02170">
    <property type="taxonomic scope" value="Archaea"/>
</dbReference>
<evidence type="ECO:0000313" key="4">
    <source>
        <dbReference type="Proteomes" id="UP000006175"/>
    </source>
</evidence>
<dbReference type="HOGENOM" id="CLU_1521806_0_0_2"/>
<organism evidence="3 4">
    <name type="scientific">Desulfurococcus amylolyticus DSM 16532</name>
    <dbReference type="NCBI Taxonomy" id="768672"/>
    <lineage>
        <taxon>Archaea</taxon>
        <taxon>Thermoproteota</taxon>
        <taxon>Thermoprotei</taxon>
        <taxon>Desulfurococcales</taxon>
        <taxon>Desulfurococcaceae</taxon>
        <taxon>Desulfurococcus</taxon>
    </lineage>
</organism>
<dbReference type="AlphaFoldDB" id="I3XRK2"/>
<feature type="transmembrane region" description="Helical" evidence="2">
    <location>
        <begin position="56"/>
        <end position="78"/>
    </location>
</feature>
<keyword evidence="2" id="KW-1133">Transmembrane helix</keyword>
<evidence type="ECO:0008006" key="5">
    <source>
        <dbReference type="Google" id="ProtNLM"/>
    </source>
</evidence>
<evidence type="ECO:0000256" key="2">
    <source>
        <dbReference type="SAM" id="Phobius"/>
    </source>
</evidence>
<keyword evidence="4" id="KW-1185">Reference proteome</keyword>
<keyword evidence="2" id="KW-0472">Membrane</keyword>
<reference evidence="3 4" key="1">
    <citation type="journal article" date="2012" name="J. Bacteriol.">
        <title>Complete Genome Sequence of Desulfurococcus fermentans, a Hyperthermophilic Cellulolytic Crenarchaeon Isolated from a Freshwater Hot Spring in Kamchatka, Russia.</title>
        <authorList>
            <person name="Susanti D."/>
            <person name="Johnson E.F."/>
            <person name="Rodriguez J.R."/>
            <person name="Anderson I."/>
            <person name="Perevalova A.A."/>
            <person name="Kyrpides N."/>
            <person name="Lucas S."/>
            <person name="Han J."/>
            <person name="Lapidus A."/>
            <person name="Cheng J.F."/>
            <person name="Goodwin L."/>
            <person name="Pitluck S."/>
            <person name="Mavrommatis K."/>
            <person name="Peters L."/>
            <person name="Land M.L."/>
            <person name="Hauser L."/>
            <person name="Gopalan V."/>
            <person name="Chan P.P."/>
            <person name="Lowe T.M."/>
            <person name="Atomi H."/>
            <person name="Bonch-Osmolovskaya E.A."/>
            <person name="Woyke T."/>
            <person name="Mukhopadhyay B."/>
        </authorList>
    </citation>
    <scope>NUCLEOTIDE SEQUENCE [LARGE SCALE GENOMIC DNA]</scope>
    <source>
        <strain evidence="3 4">DSM 16532</strain>
    </source>
</reference>
<evidence type="ECO:0000313" key="3">
    <source>
        <dbReference type="EMBL" id="AFL66576.1"/>
    </source>
</evidence>
<keyword evidence="2" id="KW-0812">Transmembrane</keyword>
<dbReference type="KEGG" id="dfd:Desfe_0676"/>
<feature type="region of interest" description="Disordered" evidence="1">
    <location>
        <begin position="1"/>
        <end position="30"/>
    </location>
</feature>